<dbReference type="Pfam" id="PF00571">
    <property type="entry name" value="CBS"/>
    <property type="match status" value="1"/>
</dbReference>
<evidence type="ECO:0000313" key="4">
    <source>
        <dbReference type="EMBL" id="ACH38874.1"/>
    </source>
</evidence>
<dbReference type="SUPFAM" id="SSF54631">
    <property type="entry name" value="CBS-domain pair"/>
    <property type="match status" value="1"/>
</dbReference>
<dbReference type="EMBL" id="CP001124">
    <property type="protein sequence ID" value="ACH38874.1"/>
    <property type="molecule type" value="Genomic_DNA"/>
</dbReference>
<evidence type="ECO:0000313" key="5">
    <source>
        <dbReference type="Proteomes" id="UP000008825"/>
    </source>
</evidence>
<dbReference type="HOGENOM" id="CLU_681076_0_0_7"/>
<dbReference type="eggNOG" id="COG2208">
    <property type="taxonomic scope" value="Bacteria"/>
</dbReference>
<dbReference type="Gene3D" id="3.60.40.10">
    <property type="entry name" value="PPM-type phosphatase domain"/>
    <property type="match status" value="1"/>
</dbReference>
<dbReference type="InterPro" id="IPR000644">
    <property type="entry name" value="CBS_dom"/>
</dbReference>
<keyword evidence="2" id="KW-0129">CBS domain</keyword>
<dbReference type="Pfam" id="PF07228">
    <property type="entry name" value="SpoIIE"/>
    <property type="match status" value="1"/>
</dbReference>
<dbReference type="Proteomes" id="UP000008825">
    <property type="component" value="Chromosome"/>
</dbReference>
<name>B5EB13_CITBB</name>
<dbReference type="PANTHER" id="PTHR43156:SF2">
    <property type="entry name" value="STAGE II SPORULATION PROTEIN E"/>
    <property type="match status" value="1"/>
</dbReference>
<dbReference type="KEGG" id="gbm:Gbem_1860"/>
<dbReference type="InterPro" id="IPR046342">
    <property type="entry name" value="CBS_dom_sf"/>
</dbReference>
<organism evidence="4 5">
    <name type="scientific">Citrifermentans bemidjiense (strain ATCC BAA-1014 / DSM 16622 / JCM 12645 / Bem)</name>
    <name type="common">Geobacter bemidjiensis</name>
    <dbReference type="NCBI Taxonomy" id="404380"/>
    <lineage>
        <taxon>Bacteria</taxon>
        <taxon>Pseudomonadati</taxon>
        <taxon>Thermodesulfobacteriota</taxon>
        <taxon>Desulfuromonadia</taxon>
        <taxon>Geobacterales</taxon>
        <taxon>Geobacteraceae</taxon>
        <taxon>Citrifermentans</taxon>
    </lineage>
</organism>
<proteinExistence type="predicted"/>
<feature type="domain" description="CBS" evidence="3">
    <location>
        <begin position="12"/>
        <end position="68"/>
    </location>
</feature>
<keyword evidence="5" id="KW-1185">Reference proteome</keyword>
<protein>
    <submittedName>
        <fullName evidence="4">Protein serine/threonine phosphatase, PP2C family, CBS domain pair-containing</fullName>
    </submittedName>
</protein>
<dbReference type="AlphaFoldDB" id="B5EB13"/>
<dbReference type="eggNOG" id="COG0517">
    <property type="taxonomic scope" value="Bacteria"/>
</dbReference>
<dbReference type="STRING" id="404380.Gbem_1860"/>
<reference evidence="4 5" key="2">
    <citation type="journal article" date="2010" name="BMC Genomics">
        <title>The genome of Geobacter bemidjiensis, exemplar for the subsurface clade of Geobacter species that predominate in Fe(III)-reducing subsurface environments.</title>
        <authorList>
            <person name="Aklujkar M."/>
            <person name="Young N.D."/>
            <person name="Holmes D."/>
            <person name="Chavan M."/>
            <person name="Risso C."/>
            <person name="Kiss H.E."/>
            <person name="Han C.S."/>
            <person name="Land M.L."/>
            <person name="Lovley D.R."/>
        </authorList>
    </citation>
    <scope>NUCLEOTIDE SEQUENCE [LARGE SCALE GENOMIC DNA]</scope>
    <source>
        <strain evidence="5">ATCC BAA-1014 / DSM 16622 / JCM 12645 / Bem</strain>
    </source>
</reference>
<dbReference type="SMART" id="SM00331">
    <property type="entry name" value="PP2C_SIG"/>
    <property type="match status" value="1"/>
</dbReference>
<dbReference type="PROSITE" id="PS51371">
    <property type="entry name" value="CBS"/>
    <property type="match status" value="1"/>
</dbReference>
<dbReference type="InterPro" id="IPR036457">
    <property type="entry name" value="PPM-type-like_dom_sf"/>
</dbReference>
<evidence type="ECO:0000256" key="1">
    <source>
        <dbReference type="ARBA" id="ARBA00022801"/>
    </source>
</evidence>
<gene>
    <name evidence="4" type="ordered locus">Gbem_1860</name>
</gene>
<keyword evidence="1" id="KW-0378">Hydrolase</keyword>
<dbReference type="OrthoDB" id="9802500at2"/>
<dbReference type="PANTHER" id="PTHR43156">
    <property type="entry name" value="STAGE II SPORULATION PROTEIN E-RELATED"/>
    <property type="match status" value="1"/>
</dbReference>
<dbReference type="GO" id="GO:0016791">
    <property type="term" value="F:phosphatase activity"/>
    <property type="evidence" value="ECO:0007669"/>
    <property type="project" value="TreeGrafter"/>
</dbReference>
<evidence type="ECO:0000259" key="3">
    <source>
        <dbReference type="PROSITE" id="PS51371"/>
    </source>
</evidence>
<sequence>MCHEVLLRLGEISRSAVSVESDFSVQHVLRLFQEDPELPLIAVAEQGSFKGSVSRRELLNLLSRPFAMELYAKKPADCLLEDLKGKRVVFPPDLEVNEAAVRLLAVDPALQTDSFPLVTGGDCLGVVAVSDLMMAVAEQQKELLRALDLLSSRIREEVALGVKIQQDLLPPPEFRFGPLAIGAGVTTSSEIGGDFFDYFPVGENRLGVVIADVSGHGVQSGMVTTAAKASLHTLVSLGVTTPSGLLAGMNNAILATAHQTLLMTCLIATLDLSAGSLSVANAGHNFPFLMRASGAAPEMLDTLSGFPLGFERDAQYPETVTAFAPGDCLFLYTDGVVESVDASGEEFGYRRLQELLLREKCLPHLLHERLLESIFTFTGQRTLEDDVTTLIACYGS</sequence>
<dbReference type="InterPro" id="IPR001932">
    <property type="entry name" value="PPM-type_phosphatase-like_dom"/>
</dbReference>
<accession>B5EB13</accession>
<dbReference type="SUPFAM" id="SSF81606">
    <property type="entry name" value="PP2C-like"/>
    <property type="match status" value="1"/>
</dbReference>
<evidence type="ECO:0000256" key="2">
    <source>
        <dbReference type="PROSITE-ProRule" id="PRU00703"/>
    </source>
</evidence>
<dbReference type="InterPro" id="IPR052016">
    <property type="entry name" value="Bact_Sigma-Reg"/>
</dbReference>
<reference evidence="4 5" key="1">
    <citation type="submission" date="2008-07" db="EMBL/GenBank/DDBJ databases">
        <title>Complete sequence of Geobacter bemidjiensis BEM.</title>
        <authorList>
            <consortium name="US DOE Joint Genome Institute"/>
            <person name="Lucas S."/>
            <person name="Copeland A."/>
            <person name="Lapidus A."/>
            <person name="Glavina del Rio T."/>
            <person name="Dalin E."/>
            <person name="Tice H."/>
            <person name="Bruce D."/>
            <person name="Goodwin L."/>
            <person name="Pitluck S."/>
            <person name="Kiss H."/>
            <person name="Brettin T."/>
            <person name="Detter J.C."/>
            <person name="Han C."/>
            <person name="Kuske C.R."/>
            <person name="Schmutz J."/>
            <person name="Larimer F."/>
            <person name="Land M."/>
            <person name="Hauser L."/>
            <person name="Kyrpides N."/>
            <person name="Lykidis A."/>
            <person name="Lovley D."/>
            <person name="Richardson P."/>
        </authorList>
    </citation>
    <scope>NUCLEOTIDE SEQUENCE [LARGE SCALE GENOMIC DNA]</scope>
    <source>
        <strain evidence="5">ATCC BAA-1014 / DSM 16622 / JCM 12645 / Bem</strain>
    </source>
</reference>
<dbReference type="RefSeq" id="WP_012530292.1">
    <property type="nucleotide sequence ID" value="NC_011146.1"/>
</dbReference>